<accession>W0DMI9</accession>
<dbReference type="GO" id="GO:0000160">
    <property type="term" value="P:phosphorelay signal transduction system"/>
    <property type="evidence" value="ECO:0007669"/>
    <property type="project" value="InterPro"/>
</dbReference>
<dbReference type="InterPro" id="IPR001789">
    <property type="entry name" value="Sig_transdc_resp-reg_receiver"/>
</dbReference>
<dbReference type="SUPFAM" id="SSF141868">
    <property type="entry name" value="EAL domain-like"/>
    <property type="match status" value="1"/>
</dbReference>
<dbReference type="Gene3D" id="3.40.50.2300">
    <property type="match status" value="1"/>
</dbReference>
<evidence type="ECO:0000259" key="3">
    <source>
        <dbReference type="PROSITE" id="PS50110"/>
    </source>
</evidence>
<dbReference type="CDD" id="cd00130">
    <property type="entry name" value="PAS"/>
    <property type="match status" value="1"/>
</dbReference>
<dbReference type="InterPro" id="IPR052155">
    <property type="entry name" value="Biofilm_reg_signaling"/>
</dbReference>
<feature type="modified residue" description="4-aspartylphosphate" evidence="2">
    <location>
        <position position="65"/>
    </location>
</feature>
<dbReference type="NCBIfam" id="TIGR00229">
    <property type="entry name" value="sensory_box"/>
    <property type="match status" value="1"/>
</dbReference>
<name>W0DMI9_9GAMM</name>
<dbReference type="InterPro" id="IPR011006">
    <property type="entry name" value="CheY-like_superfamily"/>
</dbReference>
<dbReference type="CDD" id="cd01949">
    <property type="entry name" value="GGDEF"/>
    <property type="match status" value="1"/>
</dbReference>
<dbReference type="FunFam" id="3.30.70.270:FF:000001">
    <property type="entry name" value="Diguanylate cyclase domain protein"/>
    <property type="match status" value="1"/>
</dbReference>
<dbReference type="PROSITE" id="PS50887">
    <property type="entry name" value="GGDEF"/>
    <property type="match status" value="1"/>
</dbReference>
<dbReference type="AlphaFoldDB" id="W0DMI9"/>
<comment type="cofactor">
    <cofactor evidence="1">
        <name>Mg(2+)</name>
        <dbReference type="ChEBI" id="CHEBI:18420"/>
    </cofactor>
</comment>
<dbReference type="InterPro" id="IPR001633">
    <property type="entry name" value="EAL_dom"/>
</dbReference>
<evidence type="ECO:0000259" key="4">
    <source>
        <dbReference type="PROSITE" id="PS50112"/>
    </source>
</evidence>
<feature type="domain" description="PAS" evidence="4">
    <location>
        <begin position="149"/>
        <end position="219"/>
    </location>
</feature>
<sequence length="719" mass="80569">MNRPEHEDMSASGQVRVLLADDDPRLLDSLSGLLALHGYEVDTARGGVPAVAMLEQTHYDLLLLDLAMPGMDGHEVLQVMNERGVDTMTVVISGNASIDGIAQALRAGAYDYLRKPYLPEELLARVNNAARKKRLEDRHRAMQARLNRSERLHRLLVNHSPDIVYILDDQGRFSFLNATVGKLLGYRPEELLQVPLLDIMEDDQRERGRYFLEQARQPDDQVRSIQVALKPKFPGRSRRHFELVIWPVHDGEVPPADDMRHRIYGTARDITERLEAEAFISFQAYHDLLTRLPNRALFKDRLSIAITQAAREDRQLAVMFIDLDRFKVINDSLGHTMGDRLLQAVSQRLLKCVRKGDTLSRFGGDEFTLLLPEVRDPESVAQVAEKILASIRSPFSLSGHEIFIRASIGVALFPDAGTHLDALIKNADIAMYRVKNTGRDGYQVFTADMAGTTQRLRLEQDMHRALANQEFDVVYQAQIDSAIGEMVGVEALVRWNHPRLGRLEPSEFIGIAEDSRLIAELDRSTLRKSVRELAKARQEGGRGLRLSVNISPLMVARDDFVDTVLEVLRQEGFPAQLLELEITENLLISDRQDVIAKLQRLNEIGVNIAIDDFGTGYSSLSYLQKLPIHTLKIDRSFTRQVKACDDGACIVNAIVAMAQGLRMNIVVEGVETMLQLDYLRALGCGVVQGFLYGQPDSLERLWQRGAAPEALAASASHGG</sequence>
<dbReference type="InterPro" id="IPR000014">
    <property type="entry name" value="PAS"/>
</dbReference>
<dbReference type="InterPro" id="IPR000160">
    <property type="entry name" value="GGDEF_dom"/>
</dbReference>
<feature type="domain" description="Response regulatory" evidence="3">
    <location>
        <begin position="16"/>
        <end position="130"/>
    </location>
</feature>
<dbReference type="EMBL" id="CP007029">
    <property type="protein sequence ID" value="AHE98188.1"/>
    <property type="molecule type" value="Genomic_DNA"/>
</dbReference>
<keyword evidence="8" id="KW-1185">Reference proteome</keyword>
<dbReference type="SMART" id="SM00052">
    <property type="entry name" value="EAL"/>
    <property type="match status" value="1"/>
</dbReference>
<evidence type="ECO:0000259" key="6">
    <source>
        <dbReference type="PROSITE" id="PS50887"/>
    </source>
</evidence>
<dbReference type="PROSITE" id="PS50883">
    <property type="entry name" value="EAL"/>
    <property type="match status" value="1"/>
</dbReference>
<dbReference type="SMART" id="SM00267">
    <property type="entry name" value="GGDEF"/>
    <property type="match status" value="1"/>
</dbReference>
<proteinExistence type="predicted"/>
<evidence type="ECO:0000313" key="7">
    <source>
        <dbReference type="EMBL" id="AHE98188.1"/>
    </source>
</evidence>
<dbReference type="InterPro" id="IPR029787">
    <property type="entry name" value="Nucleotide_cyclase"/>
</dbReference>
<dbReference type="Pfam" id="PF00563">
    <property type="entry name" value="EAL"/>
    <property type="match status" value="1"/>
</dbReference>
<evidence type="ECO:0000313" key="8">
    <source>
        <dbReference type="Proteomes" id="UP000005289"/>
    </source>
</evidence>
<dbReference type="GO" id="GO:0003824">
    <property type="term" value="F:catalytic activity"/>
    <property type="evidence" value="ECO:0007669"/>
    <property type="project" value="UniProtKB-ARBA"/>
</dbReference>
<protein>
    <submittedName>
        <fullName evidence="7">Diguanylate cyclase</fullName>
    </submittedName>
</protein>
<dbReference type="Pfam" id="PF00990">
    <property type="entry name" value="GGDEF"/>
    <property type="match status" value="1"/>
</dbReference>
<dbReference type="NCBIfam" id="TIGR00254">
    <property type="entry name" value="GGDEF"/>
    <property type="match status" value="1"/>
</dbReference>
<dbReference type="PROSITE" id="PS50112">
    <property type="entry name" value="PAS"/>
    <property type="match status" value="1"/>
</dbReference>
<feature type="domain" description="GGDEF" evidence="6">
    <location>
        <begin position="314"/>
        <end position="447"/>
    </location>
</feature>
<dbReference type="STRING" id="713585.THITH_07855"/>
<dbReference type="CDD" id="cd01948">
    <property type="entry name" value="EAL"/>
    <property type="match status" value="1"/>
</dbReference>
<dbReference type="SMART" id="SM00448">
    <property type="entry name" value="REC"/>
    <property type="match status" value="1"/>
</dbReference>
<dbReference type="SUPFAM" id="SSF55785">
    <property type="entry name" value="PYP-like sensor domain (PAS domain)"/>
    <property type="match status" value="1"/>
</dbReference>
<feature type="domain" description="EAL" evidence="5">
    <location>
        <begin position="455"/>
        <end position="709"/>
    </location>
</feature>
<dbReference type="Pfam" id="PF08448">
    <property type="entry name" value="PAS_4"/>
    <property type="match status" value="1"/>
</dbReference>
<dbReference type="InterPro" id="IPR035919">
    <property type="entry name" value="EAL_sf"/>
</dbReference>
<dbReference type="SMART" id="SM00091">
    <property type="entry name" value="PAS"/>
    <property type="match status" value="1"/>
</dbReference>
<keyword evidence="2" id="KW-0597">Phosphoprotein</keyword>
<dbReference type="PANTHER" id="PTHR44757:SF2">
    <property type="entry name" value="BIOFILM ARCHITECTURE MAINTENANCE PROTEIN MBAA"/>
    <property type="match status" value="1"/>
</dbReference>
<dbReference type="Pfam" id="PF00072">
    <property type="entry name" value="Response_reg"/>
    <property type="match status" value="1"/>
</dbReference>
<dbReference type="InterPro" id="IPR035965">
    <property type="entry name" value="PAS-like_dom_sf"/>
</dbReference>
<dbReference type="HOGENOM" id="CLU_000445_70_50_6"/>
<dbReference type="KEGG" id="tti:THITH_07855"/>
<dbReference type="Gene3D" id="3.30.70.270">
    <property type="match status" value="1"/>
</dbReference>
<dbReference type="Gene3D" id="3.30.450.20">
    <property type="entry name" value="PAS domain"/>
    <property type="match status" value="1"/>
</dbReference>
<organism evidence="7 8">
    <name type="scientific">Thioalkalivibrio paradoxus ARh 1</name>
    <dbReference type="NCBI Taxonomy" id="713585"/>
    <lineage>
        <taxon>Bacteria</taxon>
        <taxon>Pseudomonadati</taxon>
        <taxon>Pseudomonadota</taxon>
        <taxon>Gammaproteobacteria</taxon>
        <taxon>Chromatiales</taxon>
        <taxon>Ectothiorhodospiraceae</taxon>
        <taxon>Thioalkalivibrio</taxon>
    </lineage>
</organism>
<dbReference type="InterPro" id="IPR013656">
    <property type="entry name" value="PAS_4"/>
</dbReference>
<reference evidence="7 8" key="1">
    <citation type="submission" date="2013-12" db="EMBL/GenBank/DDBJ databases">
        <authorList>
            <consortium name="DOE Joint Genome Institute"/>
            <person name="Muyzer G."/>
            <person name="Huntemann M."/>
            <person name="Han J."/>
            <person name="Chen A."/>
            <person name="Kyrpides N."/>
            <person name="Mavromatis K."/>
            <person name="Markowitz V."/>
            <person name="Palaniappan K."/>
            <person name="Ivanova N."/>
            <person name="Schaumberg A."/>
            <person name="Pati A."/>
            <person name="Liolios K."/>
            <person name="Nordberg H.P."/>
            <person name="Cantor M.N."/>
            <person name="Hua S.X."/>
            <person name="Woyke T."/>
        </authorList>
    </citation>
    <scope>NUCLEOTIDE SEQUENCE [LARGE SCALE GENOMIC DNA]</scope>
    <source>
        <strain evidence="7 8">ARh 1</strain>
    </source>
</reference>
<evidence type="ECO:0000256" key="2">
    <source>
        <dbReference type="PROSITE-ProRule" id="PRU00169"/>
    </source>
</evidence>
<gene>
    <name evidence="7" type="ORF">THITH_07855</name>
</gene>
<evidence type="ECO:0000256" key="1">
    <source>
        <dbReference type="ARBA" id="ARBA00001946"/>
    </source>
</evidence>
<evidence type="ECO:0000259" key="5">
    <source>
        <dbReference type="PROSITE" id="PS50883"/>
    </source>
</evidence>
<dbReference type="SUPFAM" id="SSF55073">
    <property type="entry name" value="Nucleotide cyclase"/>
    <property type="match status" value="1"/>
</dbReference>
<dbReference type="InterPro" id="IPR043128">
    <property type="entry name" value="Rev_trsase/Diguanyl_cyclase"/>
</dbReference>
<dbReference type="PANTHER" id="PTHR44757">
    <property type="entry name" value="DIGUANYLATE CYCLASE DGCP"/>
    <property type="match status" value="1"/>
</dbReference>
<dbReference type="Proteomes" id="UP000005289">
    <property type="component" value="Chromosome"/>
</dbReference>
<dbReference type="SUPFAM" id="SSF52172">
    <property type="entry name" value="CheY-like"/>
    <property type="match status" value="1"/>
</dbReference>
<dbReference type="PROSITE" id="PS50110">
    <property type="entry name" value="RESPONSE_REGULATORY"/>
    <property type="match status" value="1"/>
</dbReference>
<dbReference type="Gene3D" id="3.20.20.450">
    <property type="entry name" value="EAL domain"/>
    <property type="match status" value="1"/>
</dbReference>